<gene>
    <name evidence="2" type="ORF">GALL_485330</name>
</gene>
<comment type="caution">
    <text evidence="2">The sequence shown here is derived from an EMBL/GenBank/DDBJ whole genome shotgun (WGS) entry which is preliminary data.</text>
</comment>
<name>A0A1J5PQK7_9ZZZZ</name>
<dbReference type="PANTHER" id="PTHR24104:SF25">
    <property type="entry name" value="PROTEIN LIN-41"/>
    <property type="match status" value="1"/>
</dbReference>
<organism evidence="2">
    <name type="scientific">mine drainage metagenome</name>
    <dbReference type="NCBI Taxonomy" id="410659"/>
    <lineage>
        <taxon>unclassified sequences</taxon>
        <taxon>metagenomes</taxon>
        <taxon>ecological metagenomes</taxon>
    </lineage>
</organism>
<dbReference type="GO" id="GO:0061630">
    <property type="term" value="F:ubiquitin protein ligase activity"/>
    <property type="evidence" value="ECO:0007669"/>
    <property type="project" value="TreeGrafter"/>
</dbReference>
<dbReference type="GO" id="GO:0043161">
    <property type="term" value="P:proteasome-mediated ubiquitin-dependent protein catabolic process"/>
    <property type="evidence" value="ECO:0007669"/>
    <property type="project" value="TreeGrafter"/>
</dbReference>
<evidence type="ECO:0000256" key="1">
    <source>
        <dbReference type="ARBA" id="ARBA00022737"/>
    </source>
</evidence>
<evidence type="ECO:0000313" key="2">
    <source>
        <dbReference type="EMBL" id="OIQ69860.1"/>
    </source>
</evidence>
<proteinExistence type="predicted"/>
<dbReference type="Gene3D" id="2.120.10.30">
    <property type="entry name" value="TolB, C-terminal domain"/>
    <property type="match status" value="3"/>
</dbReference>
<dbReference type="SUPFAM" id="SSF101898">
    <property type="entry name" value="NHL repeat"/>
    <property type="match status" value="1"/>
</dbReference>
<dbReference type="Pfam" id="PF01436">
    <property type="entry name" value="NHL"/>
    <property type="match status" value="1"/>
</dbReference>
<dbReference type="PANTHER" id="PTHR24104">
    <property type="entry name" value="E3 UBIQUITIN-PROTEIN LIGASE NHLRC1-RELATED"/>
    <property type="match status" value="1"/>
</dbReference>
<dbReference type="InterPro" id="IPR050952">
    <property type="entry name" value="TRIM-NHL_E3_ligases"/>
</dbReference>
<sequence length="302" mass="32525">MTGPQDWGISRSWLNRLFDTLSGRSAEVFMRPGAVAERAGVLYVADPGAQAIWLLDAPRDRYVRITHVGHQALVSPVALALGPLGSVFVADTALKQVFQLDQDGRLLRTIDTQGLERPAGLAWDDARHRLFVLDSLKHRITVFDGNGALLRHLGGSGDGDGQFNHPTHLALDASDAQGNLLINDALNFRIQSLSAQGTFLWKFGQNGNGAGDFSAPKGVASDSAGHVYVVDALFDVVQIFDRQGQLLLAFGEHGSGPGQFALPRGIFISPDDKVYVADAYNQRVQIFRGAVATGLNTKEGVK</sequence>
<keyword evidence="1" id="KW-0677">Repeat</keyword>
<dbReference type="InterPro" id="IPR001258">
    <property type="entry name" value="NHL_repeat"/>
</dbReference>
<dbReference type="AlphaFoldDB" id="A0A1J5PQK7"/>
<reference evidence="2" key="1">
    <citation type="submission" date="2016-10" db="EMBL/GenBank/DDBJ databases">
        <title>Sequence of Gallionella enrichment culture.</title>
        <authorList>
            <person name="Poehlein A."/>
            <person name="Muehling M."/>
            <person name="Daniel R."/>
        </authorList>
    </citation>
    <scope>NUCLEOTIDE SEQUENCE</scope>
</reference>
<protein>
    <submittedName>
        <fullName evidence="2">NHL repeat protein</fullName>
    </submittedName>
</protein>
<dbReference type="EMBL" id="MLJW01004494">
    <property type="protein sequence ID" value="OIQ69860.1"/>
    <property type="molecule type" value="Genomic_DNA"/>
</dbReference>
<dbReference type="GO" id="GO:0000209">
    <property type="term" value="P:protein polyubiquitination"/>
    <property type="evidence" value="ECO:0007669"/>
    <property type="project" value="TreeGrafter"/>
</dbReference>
<accession>A0A1J5PQK7</accession>
<dbReference type="InterPro" id="IPR011042">
    <property type="entry name" value="6-blade_b-propeller_TolB-like"/>
</dbReference>
<dbReference type="PROSITE" id="PS51125">
    <property type="entry name" value="NHL"/>
    <property type="match status" value="2"/>
</dbReference>